<dbReference type="Gramene" id="CDY72533">
    <property type="protein sequence ID" value="CDY72533"/>
    <property type="gene ID" value="GSBRNA2T00030425001"/>
</dbReference>
<evidence type="ECO:0000313" key="3">
    <source>
        <dbReference type="Proteomes" id="UP000028999"/>
    </source>
</evidence>
<gene>
    <name evidence="1" type="primary">BnaA03g51350D</name>
    <name evidence="2" type="synonym">BnaCnng78170D</name>
    <name evidence="2" type="ORF">GSBRNA2T00030425001</name>
    <name evidence="1" type="ORF">GSBRNA2T00077696001</name>
</gene>
<evidence type="ECO:0000313" key="1">
    <source>
        <dbReference type="EMBL" id="CDY13417.1"/>
    </source>
</evidence>
<proteinExistence type="predicted"/>
<sequence>MKGLFLPIGGAFVLADVSEIQFLSYHQL</sequence>
<accession>A0A078DKM0</accession>
<reference evidence="1" key="2">
    <citation type="submission" date="2014-06" db="EMBL/GenBank/DDBJ databases">
        <authorList>
            <person name="Genoscope - CEA"/>
        </authorList>
    </citation>
    <scope>NUCLEOTIDE SEQUENCE</scope>
</reference>
<dbReference type="Proteomes" id="UP000028999">
    <property type="component" value="Unassembled WGS sequence"/>
</dbReference>
<dbReference type="Gramene" id="CDY03613">
    <property type="protein sequence ID" value="CDY03613"/>
    <property type="gene ID" value="GSBRNA2T00116368001"/>
</dbReference>
<dbReference type="PaxDb" id="3708-A0A078DKM0"/>
<dbReference type="AlphaFoldDB" id="A0A078DKM0"/>
<dbReference type="Gramene" id="CDX87788">
    <property type="protein sequence ID" value="CDX87788"/>
    <property type="gene ID" value="GSBRNA2T00146888001"/>
</dbReference>
<reference evidence="1 3" key="1">
    <citation type="journal article" date="2014" name="Science">
        <title>Plant genetics. Early allopolyploid evolution in the post-Neolithic Brassica napus oilseed genome.</title>
        <authorList>
            <person name="Chalhoub B."/>
            <person name="Denoeud F."/>
            <person name="Liu S."/>
            <person name="Parkin I.A."/>
            <person name="Tang H."/>
            <person name="Wang X."/>
            <person name="Chiquet J."/>
            <person name="Belcram H."/>
            <person name="Tong C."/>
            <person name="Samans B."/>
            <person name="Correa M."/>
            <person name="Da Silva C."/>
            <person name="Just J."/>
            <person name="Falentin C."/>
            <person name="Koh C.S."/>
            <person name="Le Clainche I."/>
            <person name="Bernard M."/>
            <person name="Bento P."/>
            <person name="Noel B."/>
            <person name="Labadie K."/>
            <person name="Alberti A."/>
            <person name="Charles M."/>
            <person name="Arnaud D."/>
            <person name="Guo H."/>
            <person name="Daviaud C."/>
            <person name="Alamery S."/>
            <person name="Jabbari K."/>
            <person name="Zhao M."/>
            <person name="Edger P.P."/>
            <person name="Chelaifa H."/>
            <person name="Tack D."/>
            <person name="Lassalle G."/>
            <person name="Mestiri I."/>
            <person name="Schnel N."/>
            <person name="Le Paslier M.C."/>
            <person name="Fan G."/>
            <person name="Renault V."/>
            <person name="Bayer P.E."/>
            <person name="Golicz A.A."/>
            <person name="Manoli S."/>
            <person name="Lee T.H."/>
            <person name="Thi V.H."/>
            <person name="Chalabi S."/>
            <person name="Hu Q."/>
            <person name="Fan C."/>
            <person name="Tollenaere R."/>
            <person name="Lu Y."/>
            <person name="Battail C."/>
            <person name="Shen J."/>
            <person name="Sidebottom C.H."/>
            <person name="Wang X."/>
            <person name="Canaguier A."/>
            <person name="Chauveau A."/>
            <person name="Berard A."/>
            <person name="Deniot G."/>
            <person name="Guan M."/>
            <person name="Liu Z."/>
            <person name="Sun F."/>
            <person name="Lim Y.P."/>
            <person name="Lyons E."/>
            <person name="Town C.D."/>
            <person name="Bancroft I."/>
            <person name="Wang X."/>
            <person name="Meng J."/>
            <person name="Ma J."/>
            <person name="Pires J.C."/>
            <person name="King G.J."/>
            <person name="Brunel D."/>
            <person name="Delourme R."/>
            <person name="Renard M."/>
            <person name="Aury J.M."/>
            <person name="Adams K.L."/>
            <person name="Batley J."/>
            <person name="Snowdon R.J."/>
            <person name="Tost J."/>
            <person name="Edwards D."/>
            <person name="Zhou Y."/>
            <person name="Hua W."/>
            <person name="Sharpe A.G."/>
            <person name="Paterson A.H."/>
            <person name="Guan C."/>
            <person name="Wincker P."/>
        </authorList>
    </citation>
    <scope>NUCLEOTIDE SEQUENCE [LARGE SCALE GENOMIC DNA]</scope>
    <source>
        <strain evidence="3">cv. Darmor-bzh</strain>
    </source>
</reference>
<protein>
    <submittedName>
        <fullName evidence="1">BnaA03g51350D protein</fullName>
    </submittedName>
    <submittedName>
        <fullName evidence="2">BnaCnng78170D protein</fullName>
    </submittedName>
</protein>
<dbReference type="Gramene" id="CDY13417">
    <property type="protein sequence ID" value="CDY13417"/>
    <property type="gene ID" value="GSBRNA2T00077696001"/>
</dbReference>
<dbReference type="EMBL" id="LK032035">
    <property type="protein sequence ID" value="CDY13417.1"/>
    <property type="molecule type" value="Genomic_DNA"/>
</dbReference>
<dbReference type="EMBL" id="LK051647">
    <property type="protein sequence ID" value="CDY72533.1"/>
    <property type="molecule type" value="Genomic_DNA"/>
</dbReference>
<keyword evidence="3" id="KW-1185">Reference proteome</keyword>
<organism evidence="1 3">
    <name type="scientific">Brassica napus</name>
    <name type="common">Rape</name>
    <dbReference type="NCBI Taxonomy" id="3708"/>
    <lineage>
        <taxon>Eukaryota</taxon>
        <taxon>Viridiplantae</taxon>
        <taxon>Streptophyta</taxon>
        <taxon>Embryophyta</taxon>
        <taxon>Tracheophyta</taxon>
        <taxon>Spermatophyta</taxon>
        <taxon>Magnoliopsida</taxon>
        <taxon>eudicotyledons</taxon>
        <taxon>Gunneridae</taxon>
        <taxon>Pentapetalae</taxon>
        <taxon>rosids</taxon>
        <taxon>malvids</taxon>
        <taxon>Brassicales</taxon>
        <taxon>Brassicaceae</taxon>
        <taxon>Brassiceae</taxon>
        <taxon>Brassica</taxon>
    </lineage>
</organism>
<evidence type="ECO:0000313" key="2">
    <source>
        <dbReference type="EMBL" id="CDY72533.1"/>
    </source>
</evidence>
<name>A0A078DKM0_BRANA</name>